<protein>
    <submittedName>
        <fullName evidence="2">Serine/threonine protein kinase</fullName>
    </submittedName>
</protein>
<evidence type="ECO:0000313" key="5">
    <source>
        <dbReference type="Proteomes" id="UP000255110"/>
    </source>
</evidence>
<accession>A0A378LAE6</accession>
<keyword evidence="2" id="KW-0808">Transferase</keyword>
<evidence type="ECO:0000313" key="2">
    <source>
        <dbReference type="EMBL" id="KTD71631.1"/>
    </source>
</evidence>
<dbReference type="Proteomes" id="UP000255110">
    <property type="component" value="Unassembled WGS sequence"/>
</dbReference>
<dbReference type="EMBL" id="LNYZ01000030">
    <property type="protein sequence ID" value="KTD71631.1"/>
    <property type="molecule type" value="Genomic_DNA"/>
</dbReference>
<reference evidence="3 5" key="2">
    <citation type="submission" date="2018-06" db="EMBL/GenBank/DDBJ databases">
        <authorList>
            <consortium name="Pathogen Informatics"/>
            <person name="Doyle S."/>
        </authorList>
    </citation>
    <scope>NUCLEOTIDE SEQUENCE [LARGE SCALE GENOMIC DNA]</scope>
    <source>
        <strain evidence="3 5">NCTC11991</strain>
    </source>
</reference>
<dbReference type="OrthoDB" id="5650925at2"/>
<evidence type="ECO:0000259" key="1">
    <source>
        <dbReference type="PROSITE" id="PS50011"/>
    </source>
</evidence>
<keyword evidence="4" id="KW-1185">Reference proteome</keyword>
<organism evidence="3 5">
    <name type="scientific">Legionella steigerwaltii</name>
    <dbReference type="NCBI Taxonomy" id="460"/>
    <lineage>
        <taxon>Bacteria</taxon>
        <taxon>Pseudomonadati</taxon>
        <taxon>Pseudomonadota</taxon>
        <taxon>Gammaproteobacteria</taxon>
        <taxon>Legionellales</taxon>
        <taxon>Legionellaceae</taxon>
        <taxon>Legionella</taxon>
    </lineage>
</organism>
<feature type="domain" description="Protein kinase" evidence="1">
    <location>
        <begin position="115"/>
        <end position="446"/>
    </location>
</feature>
<dbReference type="AlphaFoldDB" id="A0A378LAE6"/>
<keyword evidence="2" id="KW-0723">Serine/threonine-protein kinase</keyword>
<dbReference type="RefSeq" id="WP_058478360.1">
    <property type="nucleotide sequence ID" value="NZ_CAAAIO010000036.1"/>
</dbReference>
<dbReference type="SUPFAM" id="SSF56112">
    <property type="entry name" value="Protein kinase-like (PK-like)"/>
    <property type="match status" value="1"/>
</dbReference>
<evidence type="ECO:0000313" key="3">
    <source>
        <dbReference type="EMBL" id="STY23793.1"/>
    </source>
</evidence>
<dbReference type="InterPro" id="IPR000719">
    <property type="entry name" value="Prot_kinase_dom"/>
</dbReference>
<evidence type="ECO:0000313" key="4">
    <source>
        <dbReference type="Proteomes" id="UP000054820"/>
    </source>
</evidence>
<dbReference type="EMBL" id="UGOY01000001">
    <property type="protein sequence ID" value="STY23793.1"/>
    <property type="molecule type" value="Genomic_DNA"/>
</dbReference>
<reference evidence="2 4" key="1">
    <citation type="submission" date="2015-11" db="EMBL/GenBank/DDBJ databases">
        <title>Genomic analysis of 38 Legionella species identifies large and diverse effector repertoires.</title>
        <authorList>
            <person name="Burstein D."/>
            <person name="Amaro F."/>
            <person name="Zusman T."/>
            <person name="Lifshitz Z."/>
            <person name="Cohen O."/>
            <person name="Gilbert J.A."/>
            <person name="Pupko T."/>
            <person name="Shuman H.A."/>
            <person name="Segal G."/>
        </authorList>
    </citation>
    <scope>NUCLEOTIDE SEQUENCE [LARGE SCALE GENOMIC DNA]</scope>
    <source>
        <strain evidence="2 4">SC-18-C9</strain>
    </source>
</reference>
<dbReference type="Proteomes" id="UP000054820">
    <property type="component" value="Unassembled WGS sequence"/>
</dbReference>
<dbReference type="STRING" id="460.Lstg_2839"/>
<dbReference type="GO" id="GO:0004674">
    <property type="term" value="F:protein serine/threonine kinase activity"/>
    <property type="evidence" value="ECO:0007669"/>
    <property type="project" value="UniProtKB-KW"/>
</dbReference>
<dbReference type="GO" id="GO:0005524">
    <property type="term" value="F:ATP binding"/>
    <property type="evidence" value="ECO:0007669"/>
    <property type="project" value="InterPro"/>
</dbReference>
<sequence>MSGFPKVESIAMPEKPSTELKKFIDQANKGIQELNDVIEQYNQAEPEDKLKRLYQIYLKQKDIDNHLPQTIKDVTSCPEYREKIHKQLFQNLQKHFKTLGVDSLEADFLEKTMNGKLEERPDRGSFSEILANMSPEKVDTMESIFLERDFSDIKASLLNLYAPQEEGYAQWQEFLNSHSFSRLGGDNSFNIKITPHNGNPFVLKIETRLNQPKNAMDDLSKGVLKDILSPRVAERNGPTRTLYITDFFPEGDLQSQAKKKMDDATRVQNALTIYTQMGTILQDISNQGYAFTDIKNSNWLTEGMAPRIADSKAFFPLDDEGNMVMDDAWSNDWFTLQGSGQNRPPEWGPGRHSAEKAHAYTLGKNLYNYLTGHQHTFKLPPDGTKFNFEATVFATEEGQALKKLIEDLVKSDPAQRISVEEAVTRMKQIKKSMELTSAKKECHEVLHELEKYKYSENIEKLTAFIEEKIKIINEVQDVDVINGIKKELDGALTYLKEDQHTNEAITKLASEKKECHEILEELKKYKYSGNNQELTEFMEKKLKKIDETIDVDEIVGIKKELNETLNHIKNNPNIIEAITKLTSTKKDCQDIFEELKRYKKGDNDQEIDALILEKQTLIENELDVEKVEQIKNELSATLSEIALAAAKNECRDLLDQFKQFYQYKKGYHTQKIDDFIQKNQNSLNKAQNIDDVHMIKKELEDRLPEMELTSVKREAYDVLGRYKESRSGPIPDSVIIKRQDQLNHFKTKEEVQTLLIETEFEVIGNKLKAYQFGKNDEKMSTYIKTKKQEFKDAAGDLDRMKQIKQEFSDALSKMEADPVINGVKEAIDKLKKRNSTQKVQRVEDAMAKIPIDQRGDILKNNALGAEVQQELARRRNVLFGPSLVLTGDGQIDESNAAKAFIKFKMKFKELIPKEEIQHNQNQNIGGMQI</sequence>
<proteinExistence type="predicted"/>
<gene>
    <name evidence="2" type="ORF">Lstg_2839</name>
    <name evidence="3" type="ORF">NCTC11991_02403</name>
</gene>
<dbReference type="Gene3D" id="1.10.510.10">
    <property type="entry name" value="Transferase(Phosphotransferase) domain 1"/>
    <property type="match status" value="1"/>
</dbReference>
<name>A0A378LAE6_9GAMM</name>
<keyword evidence="2" id="KW-0418">Kinase</keyword>
<dbReference type="InterPro" id="IPR011009">
    <property type="entry name" value="Kinase-like_dom_sf"/>
</dbReference>
<dbReference type="PROSITE" id="PS50011">
    <property type="entry name" value="PROTEIN_KINASE_DOM"/>
    <property type="match status" value="1"/>
</dbReference>